<name>A0A1G6P4F2_9PSEU</name>
<accession>A0A1G6P4F2</accession>
<comment type="subcellular location">
    <subcellularLocation>
        <location evidence="1">Cytoplasm</location>
    </subcellularLocation>
</comment>
<evidence type="ECO:0000313" key="6">
    <source>
        <dbReference type="Proteomes" id="UP000199501"/>
    </source>
</evidence>
<dbReference type="OrthoDB" id="5175124at2"/>
<evidence type="ECO:0000256" key="4">
    <source>
        <dbReference type="ARBA" id="ARBA00023186"/>
    </source>
</evidence>
<comment type="similarity">
    <text evidence="2">Belongs to the EspG family.</text>
</comment>
<organism evidence="5 6">
    <name type="scientific">Actinokineospora iranica</name>
    <dbReference type="NCBI Taxonomy" id="1271860"/>
    <lineage>
        <taxon>Bacteria</taxon>
        <taxon>Bacillati</taxon>
        <taxon>Actinomycetota</taxon>
        <taxon>Actinomycetes</taxon>
        <taxon>Pseudonocardiales</taxon>
        <taxon>Pseudonocardiaceae</taxon>
        <taxon>Actinokineospora</taxon>
    </lineage>
</organism>
<dbReference type="RefSeq" id="WP_091449772.1">
    <property type="nucleotide sequence ID" value="NZ_FMZZ01000004.1"/>
</dbReference>
<dbReference type="Pfam" id="PF14011">
    <property type="entry name" value="ESX-1_EspG"/>
    <property type="match status" value="1"/>
</dbReference>
<dbReference type="STRING" id="1271860.SAMN05216174_10486"/>
<keyword evidence="6" id="KW-1185">Reference proteome</keyword>
<dbReference type="AlphaFoldDB" id="A0A1G6P4F2"/>
<keyword evidence="3" id="KW-0963">Cytoplasm</keyword>
<dbReference type="InterPro" id="IPR025734">
    <property type="entry name" value="EspG"/>
</dbReference>
<dbReference type="Proteomes" id="UP000199501">
    <property type="component" value="Unassembled WGS sequence"/>
</dbReference>
<keyword evidence="4" id="KW-0143">Chaperone</keyword>
<proteinExistence type="inferred from homology"/>
<evidence type="ECO:0000256" key="1">
    <source>
        <dbReference type="ARBA" id="ARBA00004496"/>
    </source>
</evidence>
<protein>
    <submittedName>
        <fullName evidence="5">EspG family protein</fullName>
    </submittedName>
</protein>
<evidence type="ECO:0000256" key="3">
    <source>
        <dbReference type="ARBA" id="ARBA00022490"/>
    </source>
</evidence>
<sequence>MVTWLGAVEFDLIWEGLGFAERPYPIDVPSFGETVGERDRLRGEVVAGLVARGLHDGRDLDRRLEDQLVLLARNEVTVDGLLSVGRTVRVLGAGKGADAVLAVQSGDRIRVGPVGGGGLVAELAGLLPDADAGPGNPVTLPKAVFNNAVDAYVESGFGGLAATLDRGGVSGPDMRTIATLVENSRHGGGQVAANSLDRLGRRTRTDAVNWFDTTAGRYLWLPTQRDGVAWLTLAPADSAGLAQRLGDLVASVY</sequence>
<gene>
    <name evidence="5" type="ORF">SAMN05216174_10486</name>
</gene>
<dbReference type="EMBL" id="FMZZ01000004">
    <property type="protein sequence ID" value="SDC74305.1"/>
    <property type="molecule type" value="Genomic_DNA"/>
</dbReference>
<evidence type="ECO:0000256" key="2">
    <source>
        <dbReference type="ARBA" id="ARBA00006411"/>
    </source>
</evidence>
<evidence type="ECO:0000313" key="5">
    <source>
        <dbReference type="EMBL" id="SDC74305.1"/>
    </source>
</evidence>
<reference evidence="6" key="1">
    <citation type="submission" date="2016-10" db="EMBL/GenBank/DDBJ databases">
        <authorList>
            <person name="Varghese N."/>
            <person name="Submissions S."/>
        </authorList>
    </citation>
    <scope>NUCLEOTIDE SEQUENCE [LARGE SCALE GENOMIC DNA]</scope>
    <source>
        <strain evidence="6">IBRC-M 10403</strain>
    </source>
</reference>